<organism evidence="1 2">
    <name type="scientific">Telmatocola sphagniphila</name>
    <dbReference type="NCBI Taxonomy" id="1123043"/>
    <lineage>
        <taxon>Bacteria</taxon>
        <taxon>Pseudomonadati</taxon>
        <taxon>Planctomycetota</taxon>
        <taxon>Planctomycetia</taxon>
        <taxon>Gemmatales</taxon>
        <taxon>Gemmataceae</taxon>
    </lineage>
</organism>
<name>A0A8E6B4J4_9BACT</name>
<dbReference type="KEGG" id="tsph:KIH39_23820"/>
<keyword evidence="2" id="KW-1185">Reference proteome</keyword>
<accession>A0A8E6B4J4</accession>
<evidence type="ECO:0000313" key="2">
    <source>
        <dbReference type="Proteomes" id="UP000676194"/>
    </source>
</evidence>
<dbReference type="EMBL" id="CP074694">
    <property type="protein sequence ID" value="QVL31828.1"/>
    <property type="molecule type" value="Genomic_DNA"/>
</dbReference>
<sequence length="62" mass="7165">MFFSTTALTHPHISTASAVKSVCFRPHSKKAKKRRFPHEIIKGHQNHVFHYVKNDDLMTFTG</sequence>
<dbReference type="Proteomes" id="UP000676194">
    <property type="component" value="Chromosome"/>
</dbReference>
<evidence type="ECO:0000313" key="1">
    <source>
        <dbReference type="EMBL" id="QVL31828.1"/>
    </source>
</evidence>
<reference evidence="1" key="1">
    <citation type="submission" date="2021-05" db="EMBL/GenBank/DDBJ databases">
        <title>Complete genome sequence of the cellulolytic planctomycete Telmatocola sphagniphila SP2T and characterization of the first cellulase from planctomycetes.</title>
        <authorList>
            <person name="Rakitin A.L."/>
            <person name="Beletsky A.V."/>
            <person name="Naumoff D.G."/>
            <person name="Kulichevskaya I.S."/>
            <person name="Mardanov A.V."/>
            <person name="Ravin N.V."/>
            <person name="Dedysh S.N."/>
        </authorList>
    </citation>
    <scope>NUCLEOTIDE SEQUENCE</scope>
    <source>
        <strain evidence="1">SP2T</strain>
    </source>
</reference>
<dbReference type="AlphaFoldDB" id="A0A8E6B4J4"/>
<protein>
    <submittedName>
        <fullName evidence="1">Uncharacterized protein</fullName>
    </submittedName>
</protein>
<proteinExistence type="predicted"/>
<dbReference type="RefSeq" id="WP_213496165.1">
    <property type="nucleotide sequence ID" value="NZ_CP074694.1"/>
</dbReference>
<gene>
    <name evidence="1" type="ORF">KIH39_23820</name>
</gene>